<organism evidence="6 7">
    <name type="scientific">Fonsecaea multimorphosa CBS 102226</name>
    <dbReference type="NCBI Taxonomy" id="1442371"/>
    <lineage>
        <taxon>Eukaryota</taxon>
        <taxon>Fungi</taxon>
        <taxon>Dikarya</taxon>
        <taxon>Ascomycota</taxon>
        <taxon>Pezizomycotina</taxon>
        <taxon>Eurotiomycetes</taxon>
        <taxon>Chaetothyriomycetidae</taxon>
        <taxon>Chaetothyriales</taxon>
        <taxon>Herpotrichiellaceae</taxon>
        <taxon>Fonsecaea</taxon>
    </lineage>
</organism>
<dbReference type="PANTHER" id="PTHR43400">
    <property type="entry name" value="FUMARATE REDUCTASE"/>
    <property type="match status" value="1"/>
</dbReference>
<evidence type="ECO:0000259" key="5">
    <source>
        <dbReference type="Pfam" id="PF00890"/>
    </source>
</evidence>
<sequence length="515" mass="55354">MGSVRNFDVVVVGGGNAALCAALSAQQAGASVAIIEAAPKKSRGGNSRFASAAFRFTHGGINDIEPLLHPGAKASLQRARIGPYTREKYTEDMQRSSRGFYDEQAWQVFLDNCYDTMKWMRDQGVLWKLTLSKFFKEEDIVEGVVDVNPAVCVMSEGEGVGLTDRLWAAVERVPIATFYSTPACDLLTQGKHVIGVRARGENGFIDFHGQIILGSGGFEASPRLRRQYLGEGWDLAKVRGTRYNTGIMIEKAIAAGAQSVGHWGGCHAVCIDINSPQVGDLEMGDKTSRYSYPFGITVNSDGHRFFNEGEDTFDNTYAATGQKIAAQPGARAFQIYDQNVLKMLEPRYSTGTPIVADTPAELAQKLGINIMQFCQTLDDYNAACPKSGEFSPFRLDGLSTGNKLAIPKTNWAQPLVHGPFVAYVVTCGITFTYGGLKTDASARVLNDGGEPMLGLWAVGECSGGFFAFNYPGAAGLMKGAIFGRIAGRNAAQRAVKKHSDLSGATKSGAGLTSLL</sequence>
<dbReference type="Pfam" id="PF00890">
    <property type="entry name" value="FAD_binding_2"/>
    <property type="match status" value="1"/>
</dbReference>
<evidence type="ECO:0000256" key="1">
    <source>
        <dbReference type="ARBA" id="ARBA00001974"/>
    </source>
</evidence>
<proteinExistence type="predicted"/>
<gene>
    <name evidence="6" type="ORF">Z520_11431</name>
</gene>
<accession>A0A0D2K8U0</accession>
<reference evidence="6 7" key="1">
    <citation type="submission" date="2015-01" db="EMBL/GenBank/DDBJ databases">
        <title>The Genome Sequence of Fonsecaea multimorphosa CBS 102226.</title>
        <authorList>
            <consortium name="The Broad Institute Genomics Platform"/>
            <person name="Cuomo C."/>
            <person name="de Hoog S."/>
            <person name="Gorbushina A."/>
            <person name="Stielow B."/>
            <person name="Teixiera M."/>
            <person name="Abouelleil A."/>
            <person name="Chapman S.B."/>
            <person name="Priest M."/>
            <person name="Young S.K."/>
            <person name="Wortman J."/>
            <person name="Nusbaum C."/>
            <person name="Birren B."/>
        </authorList>
    </citation>
    <scope>NUCLEOTIDE SEQUENCE [LARGE SCALE GENOMIC DNA]</scope>
    <source>
        <strain evidence="6 7">CBS 102226</strain>
    </source>
</reference>
<dbReference type="GO" id="GO:0016491">
    <property type="term" value="F:oxidoreductase activity"/>
    <property type="evidence" value="ECO:0007669"/>
    <property type="project" value="UniProtKB-KW"/>
</dbReference>
<dbReference type="InterPro" id="IPR003953">
    <property type="entry name" value="FAD-dep_OxRdtase_2_FAD-bd"/>
</dbReference>
<keyword evidence="7" id="KW-1185">Reference proteome</keyword>
<dbReference type="InterPro" id="IPR036188">
    <property type="entry name" value="FAD/NAD-bd_sf"/>
</dbReference>
<evidence type="ECO:0000313" key="6">
    <source>
        <dbReference type="EMBL" id="KIX92768.1"/>
    </source>
</evidence>
<evidence type="ECO:0000256" key="4">
    <source>
        <dbReference type="ARBA" id="ARBA00023002"/>
    </source>
</evidence>
<name>A0A0D2K8U0_9EURO</name>
<keyword evidence="3" id="KW-0274">FAD</keyword>
<dbReference type="NCBIfam" id="NF006130">
    <property type="entry name" value="PRK08274.1"/>
    <property type="match status" value="1"/>
</dbReference>
<dbReference type="PRINTS" id="PR00411">
    <property type="entry name" value="PNDRDTASEI"/>
</dbReference>
<dbReference type="SUPFAM" id="SSF56425">
    <property type="entry name" value="Succinate dehydrogenase/fumarate reductase flavoprotein, catalytic domain"/>
    <property type="match status" value="1"/>
</dbReference>
<dbReference type="VEuPathDB" id="FungiDB:Z520_11431"/>
<dbReference type="RefSeq" id="XP_016626891.1">
    <property type="nucleotide sequence ID" value="XM_016781920.1"/>
</dbReference>
<dbReference type="Proteomes" id="UP000053411">
    <property type="component" value="Unassembled WGS sequence"/>
</dbReference>
<protein>
    <recommendedName>
        <fullName evidence="5">FAD-dependent oxidoreductase 2 FAD-binding domain-containing protein</fullName>
    </recommendedName>
</protein>
<dbReference type="OrthoDB" id="4137907at2759"/>
<dbReference type="STRING" id="1442371.A0A0D2K8U0"/>
<dbReference type="SUPFAM" id="SSF51905">
    <property type="entry name" value="FAD/NAD(P)-binding domain"/>
    <property type="match status" value="1"/>
</dbReference>
<dbReference type="Gene3D" id="3.90.700.10">
    <property type="entry name" value="Succinate dehydrogenase/fumarate reductase flavoprotein, catalytic domain"/>
    <property type="match status" value="1"/>
</dbReference>
<dbReference type="Gene3D" id="3.50.50.60">
    <property type="entry name" value="FAD/NAD(P)-binding domain"/>
    <property type="match status" value="1"/>
</dbReference>
<dbReference type="InterPro" id="IPR050315">
    <property type="entry name" value="FAD-oxidoreductase_2"/>
</dbReference>
<evidence type="ECO:0000256" key="3">
    <source>
        <dbReference type="ARBA" id="ARBA00022827"/>
    </source>
</evidence>
<dbReference type="InterPro" id="IPR027477">
    <property type="entry name" value="Succ_DH/fumarate_Rdtase_cat_sf"/>
</dbReference>
<keyword evidence="4" id="KW-0560">Oxidoreductase</keyword>
<dbReference type="AlphaFoldDB" id="A0A0D2K8U0"/>
<evidence type="ECO:0000313" key="7">
    <source>
        <dbReference type="Proteomes" id="UP000053411"/>
    </source>
</evidence>
<keyword evidence="2" id="KW-0285">Flavoprotein</keyword>
<dbReference type="PANTHER" id="PTHR43400:SF7">
    <property type="entry name" value="FAD-DEPENDENT OXIDOREDUCTASE 2 FAD BINDING DOMAIN-CONTAINING PROTEIN"/>
    <property type="match status" value="1"/>
</dbReference>
<comment type="cofactor">
    <cofactor evidence="1">
        <name>FAD</name>
        <dbReference type="ChEBI" id="CHEBI:57692"/>
    </cofactor>
</comment>
<feature type="domain" description="FAD-dependent oxidoreductase 2 FAD-binding" evidence="5">
    <location>
        <begin position="8"/>
        <end position="473"/>
    </location>
</feature>
<dbReference type="GeneID" id="27717177"/>
<dbReference type="EMBL" id="KN848100">
    <property type="protein sequence ID" value="KIX92768.1"/>
    <property type="molecule type" value="Genomic_DNA"/>
</dbReference>
<evidence type="ECO:0000256" key="2">
    <source>
        <dbReference type="ARBA" id="ARBA00022630"/>
    </source>
</evidence>